<comment type="caution">
    <text evidence="2">The sequence shown here is derived from an EMBL/GenBank/DDBJ whole genome shotgun (WGS) entry which is preliminary data.</text>
</comment>
<dbReference type="PANTHER" id="PTHR42966:SF1">
    <property type="entry name" value="SIALIC ACID SYNTHASE"/>
    <property type="match status" value="1"/>
</dbReference>
<evidence type="ECO:0000259" key="1">
    <source>
        <dbReference type="Pfam" id="PF03102"/>
    </source>
</evidence>
<accession>M3FKM3</accession>
<gene>
    <name evidence="2" type="ORF">LEP1GSC188_4673</name>
</gene>
<dbReference type="GO" id="GO:0016051">
    <property type="term" value="P:carbohydrate biosynthetic process"/>
    <property type="evidence" value="ECO:0007669"/>
    <property type="project" value="InterPro"/>
</dbReference>
<evidence type="ECO:0000313" key="2">
    <source>
        <dbReference type="EMBL" id="EMF80957.1"/>
    </source>
</evidence>
<dbReference type="Proteomes" id="UP000011770">
    <property type="component" value="Unassembled WGS sequence"/>
</dbReference>
<dbReference type="GO" id="GO:0047444">
    <property type="term" value="F:N-acylneuraminate-9-phosphate synthase activity"/>
    <property type="evidence" value="ECO:0007669"/>
    <property type="project" value="TreeGrafter"/>
</dbReference>
<dbReference type="InterPro" id="IPR013132">
    <property type="entry name" value="PseI/NeuA/B-like_N"/>
</dbReference>
<dbReference type="InterPro" id="IPR051690">
    <property type="entry name" value="PseI-like"/>
</dbReference>
<dbReference type="SUPFAM" id="SSF51569">
    <property type="entry name" value="Aldolase"/>
    <property type="match status" value="1"/>
</dbReference>
<organism evidence="2 3">
    <name type="scientific">Leptospira weilii serovar Topaz str. LT2116</name>
    <dbReference type="NCBI Taxonomy" id="1088540"/>
    <lineage>
        <taxon>Bacteria</taxon>
        <taxon>Pseudomonadati</taxon>
        <taxon>Spirochaetota</taxon>
        <taxon>Spirochaetia</taxon>
        <taxon>Leptospirales</taxon>
        <taxon>Leptospiraceae</taxon>
        <taxon>Leptospira</taxon>
    </lineage>
</organism>
<sequence>MSLEFIAEIGMNHNGNFGLAYELIRQAKYSGADIAKFQLGWRSKEEEINFIDEKILSDLKKWSEYFEMELMFSVFTPEAYKLIKPFDFPRYKIASRTVKDNIDLVKEIVEEGKPTYISLGMWEGKNLPITGYKNIQYLWCKSSYPSTPWDLLEFPKNFNDSPYFGYSDHSIGIDTALLAVSRGAKIIEKHFTLDKSDVTIRDHALSAIPSEFLMLTQIGKEMYKKISLGI</sequence>
<dbReference type="Gene3D" id="3.20.20.70">
    <property type="entry name" value="Aldolase class I"/>
    <property type="match status" value="1"/>
</dbReference>
<protein>
    <submittedName>
        <fullName evidence="2">NeuB family protein</fullName>
    </submittedName>
</protein>
<proteinExistence type="predicted"/>
<dbReference type="InterPro" id="IPR013785">
    <property type="entry name" value="Aldolase_TIM"/>
</dbReference>
<evidence type="ECO:0000313" key="3">
    <source>
        <dbReference type="Proteomes" id="UP000011770"/>
    </source>
</evidence>
<dbReference type="EMBL" id="AHOR02000042">
    <property type="protein sequence ID" value="EMF80957.1"/>
    <property type="molecule type" value="Genomic_DNA"/>
</dbReference>
<dbReference type="Pfam" id="PF03102">
    <property type="entry name" value="NeuB"/>
    <property type="match status" value="1"/>
</dbReference>
<reference evidence="2 3" key="1">
    <citation type="submission" date="2013-01" db="EMBL/GenBank/DDBJ databases">
        <authorList>
            <person name="Harkins D.M."/>
            <person name="Durkin A.S."/>
            <person name="Brinkac L.M."/>
            <person name="Haft D.H."/>
            <person name="Selengut J.D."/>
            <person name="Sanka R."/>
            <person name="DePew J."/>
            <person name="Purushe J."/>
            <person name="Tulsiani S.M."/>
            <person name="Graham G.C."/>
            <person name="Burns M.-A."/>
            <person name="Dohnt M.F."/>
            <person name="Smythe L.D."/>
            <person name="McKay D.B."/>
            <person name="Craig S.B."/>
            <person name="Vinetz J.M."/>
            <person name="Sutton G.G."/>
            <person name="Nierman W.C."/>
            <person name="Fouts D.E."/>
        </authorList>
    </citation>
    <scope>NUCLEOTIDE SEQUENCE [LARGE SCALE GENOMIC DNA]</scope>
    <source>
        <strain evidence="2 3">LT2116</strain>
    </source>
</reference>
<dbReference type="PANTHER" id="PTHR42966">
    <property type="entry name" value="N-ACETYLNEURAMINATE SYNTHASE"/>
    <property type="match status" value="1"/>
</dbReference>
<name>M3FKM3_9LEPT</name>
<feature type="domain" description="PseI/NeuA/B-like" evidence="1">
    <location>
        <begin position="52"/>
        <end position="219"/>
    </location>
</feature>
<dbReference type="AlphaFoldDB" id="M3FKM3"/>